<feature type="site" description="Lowers pKa of active site Cys" evidence="8">
    <location>
        <position position="234"/>
    </location>
</feature>
<dbReference type="OMA" id="FEMCGLP"/>
<dbReference type="SUPFAM" id="SSF55681">
    <property type="entry name" value="Class II aaRS and biotin synthetases"/>
    <property type="match status" value="1"/>
</dbReference>
<dbReference type="GO" id="GO:0009249">
    <property type="term" value="P:protein lipoylation"/>
    <property type="evidence" value="ECO:0007669"/>
    <property type="project" value="EnsemblFungi"/>
</dbReference>
<evidence type="ECO:0000256" key="3">
    <source>
        <dbReference type="ARBA" id="ARBA00022679"/>
    </source>
</evidence>
<feature type="binding site" evidence="7">
    <location>
        <begin position="237"/>
        <end position="239"/>
    </location>
    <ligand>
        <name>substrate</name>
    </ligand>
</feature>
<dbReference type="GO" id="GO:0033819">
    <property type="term" value="F:lipoyl(octanoyl) transferase activity"/>
    <property type="evidence" value="ECO:0007669"/>
    <property type="project" value="UniProtKB-EC"/>
</dbReference>
<dbReference type="FunCoup" id="G0VCR2">
    <property type="interactions" value="457"/>
</dbReference>
<feature type="binding site" evidence="7">
    <location>
        <begin position="250"/>
        <end position="252"/>
    </location>
    <ligand>
        <name>substrate</name>
    </ligand>
</feature>
<dbReference type="PROSITE" id="PS51733">
    <property type="entry name" value="BPL_LPL_CATALYTIC"/>
    <property type="match status" value="1"/>
</dbReference>
<dbReference type="HOGENOM" id="CLU_035168_0_1_1"/>
<dbReference type="EMBL" id="HE576754">
    <property type="protein sequence ID" value="CCC69272.1"/>
    <property type="molecule type" value="Genomic_DNA"/>
</dbReference>
<dbReference type="GeneID" id="96902855"/>
<sequence>MLVSRITARSSSLIKTSTLPSLSYIPIPKAYSTYPIDESAKTIRHLQFKNRIPFEKGLRIQEKLARVQLDMKDIHSKIQKKLTDLQKEHVNATINENEKKIIDNILAMKPNPIVLTFEFEPTYTGGKRVKKVITKEQMAAFEEFVPLEQKKNPKPKFVQVERGGQITFHGPGQMVAYIIMDLKSFHDYPAKCLVSDIEQATINTLENIPIGEEKLHLKTMRTENTGVWTKTGGKIASLGIHVRRSITTHGVAINVNPDLSYLNSFEMCGLSNAKATSIKDQVPDANITVEDVAITFVKELAKLLGVKRVERMQADDINLDQ</sequence>
<dbReference type="OrthoDB" id="19908at2759"/>
<dbReference type="Gene3D" id="3.30.930.10">
    <property type="entry name" value="Bira Bifunctional Protein, Domain 2"/>
    <property type="match status" value="1"/>
</dbReference>
<keyword evidence="3 5" id="KW-0808">Transferase</keyword>
<organism evidence="10 11">
    <name type="scientific">Naumovozyma castellii</name>
    <name type="common">Yeast</name>
    <name type="synonym">Saccharomyces castellii</name>
    <dbReference type="NCBI Taxonomy" id="27288"/>
    <lineage>
        <taxon>Eukaryota</taxon>
        <taxon>Fungi</taxon>
        <taxon>Dikarya</taxon>
        <taxon>Ascomycota</taxon>
        <taxon>Saccharomycotina</taxon>
        <taxon>Saccharomycetes</taxon>
        <taxon>Saccharomycetales</taxon>
        <taxon>Saccharomycetaceae</taxon>
        <taxon>Naumovozyma</taxon>
    </lineage>
</organism>
<evidence type="ECO:0000256" key="1">
    <source>
        <dbReference type="ARBA" id="ARBA00004821"/>
    </source>
</evidence>
<reference key="2">
    <citation type="submission" date="2011-08" db="EMBL/GenBank/DDBJ databases">
        <title>Genome sequence of Naumovozyma castellii.</title>
        <authorList>
            <person name="Gordon J.L."/>
            <person name="Armisen D."/>
            <person name="Proux-Wera E."/>
            <person name="OhEigeartaigh S.S."/>
            <person name="Byrne K.P."/>
            <person name="Wolfe K.H."/>
        </authorList>
    </citation>
    <scope>NUCLEOTIDE SEQUENCE</scope>
    <source>
        <strain>Type strain:CBS 4309</strain>
    </source>
</reference>
<dbReference type="AlphaFoldDB" id="G0VCR2"/>
<comment type="similarity">
    <text evidence="2 5">Belongs to the LipB family.</text>
</comment>
<dbReference type="Proteomes" id="UP000001640">
    <property type="component" value="Chromosome 3"/>
</dbReference>
<gene>
    <name evidence="10" type="primary">NCAS0C02820</name>
    <name evidence="10" type="ordered locus">NCAS_0C02820</name>
</gene>
<dbReference type="PROSITE" id="PS01313">
    <property type="entry name" value="LIPB"/>
    <property type="match status" value="1"/>
</dbReference>
<dbReference type="PANTHER" id="PTHR10993">
    <property type="entry name" value="OCTANOYLTRANSFERASE"/>
    <property type="match status" value="1"/>
</dbReference>
<feature type="active site" description="Acyl-thioester intermediate" evidence="6">
    <location>
        <position position="268"/>
    </location>
</feature>
<evidence type="ECO:0000256" key="5">
    <source>
        <dbReference type="PIRNR" id="PIRNR016262"/>
    </source>
</evidence>
<keyword evidence="4 5" id="KW-0012">Acyltransferase</keyword>
<dbReference type="PIRSF" id="PIRSF016262">
    <property type="entry name" value="LPLase"/>
    <property type="match status" value="1"/>
</dbReference>
<dbReference type="UniPathway" id="UPA00538">
    <property type="reaction ID" value="UER00592"/>
</dbReference>
<dbReference type="RefSeq" id="XP_003675638.1">
    <property type="nucleotide sequence ID" value="XM_003675590.1"/>
</dbReference>
<comment type="pathway">
    <text evidence="1 5">Protein modification; protein lipoylation via endogenous pathway; protein N(6)-(lipoyl)lysine from octanoyl-[acyl-carrier-protein]: step 1/2.</text>
</comment>
<reference evidence="10 11" key="1">
    <citation type="journal article" date="2011" name="Proc. Natl. Acad. Sci. U.S.A.">
        <title>Evolutionary erosion of yeast sex chromosomes by mating-type switching accidents.</title>
        <authorList>
            <person name="Gordon J.L."/>
            <person name="Armisen D."/>
            <person name="Proux-Wera E."/>
            <person name="Oheigeartaigh S.S."/>
            <person name="Byrne K.P."/>
            <person name="Wolfe K.H."/>
        </authorList>
    </citation>
    <scope>NUCLEOTIDE SEQUENCE [LARGE SCALE GENOMIC DNA]</scope>
    <source>
        <strain evidence="11">ATCC 76901 / BCRC 22586 / CBS 4309 / NBRC 1992 / NRRL Y-12630</strain>
    </source>
</reference>
<protein>
    <recommendedName>
        <fullName evidence="5">Octanoyltransferase</fullName>
        <ecNumber evidence="5">2.3.1.181</ecNumber>
    </recommendedName>
</protein>
<dbReference type="InterPro" id="IPR045864">
    <property type="entry name" value="aa-tRNA-synth_II/BPL/LPL"/>
</dbReference>
<comment type="function">
    <text evidence="5">Catalyzes the transfer of endogenously produced octanoic acid from octanoyl-acyl-carrier-protein onto the lipoyl domains of lipoate-dependent enzymes. Lipoyl-ACP can also act as a substrate although octanoyl-ACP is likely to be the physiological substrate.</text>
</comment>
<comment type="catalytic activity">
    <reaction evidence="5">
        <text>octanoyl-[ACP] + L-lysyl-[protein] = N(6)-octanoyl-L-lysyl-[protein] + holo-[ACP] + H(+)</text>
        <dbReference type="Rhea" id="RHEA:17665"/>
        <dbReference type="Rhea" id="RHEA-COMP:9636"/>
        <dbReference type="Rhea" id="RHEA-COMP:9685"/>
        <dbReference type="Rhea" id="RHEA-COMP:9752"/>
        <dbReference type="Rhea" id="RHEA-COMP:9928"/>
        <dbReference type="ChEBI" id="CHEBI:15378"/>
        <dbReference type="ChEBI" id="CHEBI:29969"/>
        <dbReference type="ChEBI" id="CHEBI:64479"/>
        <dbReference type="ChEBI" id="CHEBI:78463"/>
        <dbReference type="ChEBI" id="CHEBI:78809"/>
        <dbReference type="EC" id="2.3.1.181"/>
    </reaction>
</comment>
<dbReference type="PANTHER" id="PTHR10993:SF7">
    <property type="entry name" value="LIPOYLTRANSFERASE 2, MITOCHONDRIAL-RELATED"/>
    <property type="match status" value="1"/>
</dbReference>
<dbReference type="CDD" id="cd16444">
    <property type="entry name" value="LipB"/>
    <property type="match status" value="1"/>
</dbReference>
<evidence type="ECO:0000313" key="11">
    <source>
        <dbReference type="Proteomes" id="UP000001640"/>
    </source>
</evidence>
<dbReference type="InParanoid" id="G0VCR2"/>
<dbReference type="eggNOG" id="KOG0325">
    <property type="taxonomic scope" value="Eukaryota"/>
</dbReference>
<evidence type="ECO:0000256" key="2">
    <source>
        <dbReference type="ARBA" id="ARBA00007907"/>
    </source>
</evidence>
<keyword evidence="11" id="KW-1185">Reference proteome</keyword>
<feature type="domain" description="BPL/LPL catalytic" evidence="9">
    <location>
        <begin position="108"/>
        <end position="308"/>
    </location>
</feature>
<name>G0VCR2_NAUCA</name>
<dbReference type="InterPro" id="IPR000544">
    <property type="entry name" value="Octanoyltransferase"/>
</dbReference>
<evidence type="ECO:0000256" key="4">
    <source>
        <dbReference type="ARBA" id="ARBA00023315"/>
    </source>
</evidence>
<accession>G0VCR2</accession>
<evidence type="ECO:0000313" key="10">
    <source>
        <dbReference type="EMBL" id="CCC69272.1"/>
    </source>
</evidence>
<evidence type="ECO:0000256" key="6">
    <source>
        <dbReference type="PIRSR" id="PIRSR016262-1"/>
    </source>
</evidence>
<dbReference type="EC" id="2.3.1.181" evidence="5"/>
<dbReference type="GO" id="GO:0016874">
    <property type="term" value="F:ligase activity"/>
    <property type="evidence" value="ECO:0007669"/>
    <property type="project" value="EnsemblFungi"/>
</dbReference>
<dbReference type="KEGG" id="ncs:NCAS_0C02820"/>
<evidence type="ECO:0000256" key="7">
    <source>
        <dbReference type="PIRSR" id="PIRSR016262-2"/>
    </source>
</evidence>
<proteinExistence type="inferred from homology"/>
<feature type="binding site" evidence="7">
    <location>
        <begin position="162"/>
        <end position="169"/>
    </location>
    <ligand>
        <name>substrate</name>
    </ligand>
</feature>
<dbReference type="InterPro" id="IPR004143">
    <property type="entry name" value="BPL_LPL_catalytic"/>
</dbReference>
<dbReference type="NCBIfam" id="TIGR00214">
    <property type="entry name" value="lipB"/>
    <property type="match status" value="1"/>
</dbReference>
<dbReference type="Pfam" id="PF21948">
    <property type="entry name" value="LplA-B_cat"/>
    <property type="match status" value="1"/>
</dbReference>
<evidence type="ECO:0000259" key="9">
    <source>
        <dbReference type="PROSITE" id="PS51733"/>
    </source>
</evidence>
<evidence type="ECO:0000256" key="8">
    <source>
        <dbReference type="PIRSR" id="PIRSR016262-3"/>
    </source>
</evidence>
<dbReference type="STRING" id="1064592.G0VCR2"/>
<dbReference type="InterPro" id="IPR020605">
    <property type="entry name" value="Octanoyltransferase_CS"/>
</dbReference>